<dbReference type="GO" id="GO:0050518">
    <property type="term" value="F:2-C-methyl-D-erythritol 4-phosphate cytidylyltransferase activity"/>
    <property type="evidence" value="ECO:0007669"/>
    <property type="project" value="UniProtKB-UniRule"/>
</dbReference>
<evidence type="ECO:0000256" key="1">
    <source>
        <dbReference type="ARBA" id="ARBA00001282"/>
    </source>
</evidence>
<gene>
    <name evidence="7" type="primary">ispD</name>
    <name evidence="8" type="ORF">I8E28_13675</name>
</gene>
<dbReference type="HAMAP" id="MF_00108">
    <property type="entry name" value="IspD"/>
    <property type="match status" value="1"/>
</dbReference>
<comment type="pathway">
    <text evidence="2 7">Isoprenoid biosynthesis; isopentenyl diphosphate biosynthesis via DXP pathway; isopentenyl diphosphate from 1-deoxy-D-xylulose 5-phosphate: step 2/6.</text>
</comment>
<reference evidence="8" key="1">
    <citation type="submission" date="2020-12" db="EMBL/GenBank/DDBJ databases">
        <title>Ramlibacter sp. nov., isolated from a freshwater alga, Cryptomonas.</title>
        <authorList>
            <person name="Kim H.M."/>
            <person name="Jeon C.O."/>
        </authorList>
    </citation>
    <scope>NUCLEOTIDE SEQUENCE</scope>
    <source>
        <strain evidence="8">CrO1</strain>
    </source>
</reference>
<feature type="site" description="Positions MEP for the nucleophilic attack" evidence="7">
    <location>
        <position position="165"/>
    </location>
</feature>
<name>A0A934Q3N3_9BURK</name>
<dbReference type="InterPro" id="IPR034683">
    <property type="entry name" value="IspD/TarI"/>
</dbReference>
<evidence type="ECO:0000256" key="6">
    <source>
        <dbReference type="ARBA" id="ARBA00023229"/>
    </source>
</evidence>
<feature type="site" description="Transition state stabilizer" evidence="7">
    <location>
        <position position="36"/>
    </location>
</feature>
<dbReference type="PANTHER" id="PTHR32125:SF4">
    <property type="entry name" value="2-C-METHYL-D-ERYTHRITOL 4-PHOSPHATE CYTIDYLYLTRANSFERASE, CHLOROPLASTIC"/>
    <property type="match status" value="1"/>
</dbReference>
<keyword evidence="4 7" id="KW-0808">Transferase</keyword>
<feature type="site" description="Positions MEP for the nucleophilic attack" evidence="7">
    <location>
        <position position="218"/>
    </location>
</feature>
<evidence type="ECO:0000256" key="7">
    <source>
        <dbReference type="HAMAP-Rule" id="MF_00108"/>
    </source>
</evidence>
<organism evidence="8 9">
    <name type="scientific">Ramlibacter algicola</name>
    <dbReference type="NCBI Taxonomy" id="2795217"/>
    <lineage>
        <taxon>Bacteria</taxon>
        <taxon>Pseudomonadati</taxon>
        <taxon>Pseudomonadota</taxon>
        <taxon>Betaproteobacteria</taxon>
        <taxon>Burkholderiales</taxon>
        <taxon>Comamonadaceae</taxon>
        <taxon>Ramlibacter</taxon>
    </lineage>
</organism>
<dbReference type="RefSeq" id="WP_200788600.1">
    <property type="nucleotide sequence ID" value="NZ_JAEDAO010000001.1"/>
</dbReference>
<evidence type="ECO:0000313" key="9">
    <source>
        <dbReference type="Proteomes" id="UP000617041"/>
    </source>
</evidence>
<dbReference type="CDD" id="cd02516">
    <property type="entry name" value="CDP-ME_synthetase"/>
    <property type="match status" value="1"/>
</dbReference>
<proteinExistence type="inferred from homology"/>
<feature type="site" description="Transition state stabilizer" evidence="7">
    <location>
        <position position="29"/>
    </location>
</feature>
<protein>
    <recommendedName>
        <fullName evidence="7">2-C-methyl-D-erythritol 4-phosphate cytidylyltransferase</fullName>
        <ecNumber evidence="7">2.7.7.60</ecNumber>
    </recommendedName>
    <alternativeName>
        <fullName evidence="7">4-diphosphocytidyl-2C-methyl-D-erythritol synthase</fullName>
    </alternativeName>
    <alternativeName>
        <fullName evidence="7">MEP cytidylyltransferase</fullName>
        <shortName evidence="7">MCT</shortName>
    </alternativeName>
</protein>
<evidence type="ECO:0000256" key="3">
    <source>
        <dbReference type="ARBA" id="ARBA00009789"/>
    </source>
</evidence>
<dbReference type="InterPro" id="IPR018294">
    <property type="entry name" value="ISPD_synthase_CS"/>
</dbReference>
<comment type="catalytic activity">
    <reaction evidence="1 7">
        <text>2-C-methyl-D-erythritol 4-phosphate + CTP + H(+) = 4-CDP-2-C-methyl-D-erythritol + diphosphate</text>
        <dbReference type="Rhea" id="RHEA:13429"/>
        <dbReference type="ChEBI" id="CHEBI:15378"/>
        <dbReference type="ChEBI" id="CHEBI:33019"/>
        <dbReference type="ChEBI" id="CHEBI:37563"/>
        <dbReference type="ChEBI" id="CHEBI:57823"/>
        <dbReference type="ChEBI" id="CHEBI:58262"/>
        <dbReference type="EC" id="2.7.7.60"/>
    </reaction>
</comment>
<dbReference type="AlphaFoldDB" id="A0A934Q3N3"/>
<keyword evidence="9" id="KW-1185">Reference proteome</keyword>
<dbReference type="SUPFAM" id="SSF53448">
    <property type="entry name" value="Nucleotide-diphospho-sugar transferases"/>
    <property type="match status" value="1"/>
</dbReference>
<dbReference type="InterPro" id="IPR001228">
    <property type="entry name" value="IspD"/>
</dbReference>
<comment type="function">
    <text evidence="7">Catalyzes the formation of 4-diphosphocytidyl-2-C-methyl-D-erythritol from CTP and 2-C-methyl-D-erythritol 4-phosphate (MEP).</text>
</comment>
<dbReference type="PANTHER" id="PTHR32125">
    <property type="entry name" value="2-C-METHYL-D-ERYTHRITOL 4-PHOSPHATE CYTIDYLYLTRANSFERASE, CHLOROPLASTIC"/>
    <property type="match status" value="1"/>
</dbReference>
<evidence type="ECO:0000256" key="5">
    <source>
        <dbReference type="ARBA" id="ARBA00022695"/>
    </source>
</evidence>
<evidence type="ECO:0000256" key="2">
    <source>
        <dbReference type="ARBA" id="ARBA00004787"/>
    </source>
</evidence>
<evidence type="ECO:0000256" key="4">
    <source>
        <dbReference type="ARBA" id="ARBA00022679"/>
    </source>
</evidence>
<sequence>MAPILSVAHPPQTPGRLHALVPAAGTGSRAGTTGPKQYEPVAGHPLLQHTLDALSRVPRLASILVVVAPHDGRLADGMNHKVARCGGSTRAETVRNGLEELLRRGAVEDDWVLVHDAARCLVTPALVDRLIDACVGDAVGGLVAQPLADTLKQEEQGRVAATLPRSQKWLAQTPQMFRLGLLRRALAAAGDKVTDEASAVEALGLRPRLVPGSALNMKVTWPEDFALAEAILGSRGR</sequence>
<dbReference type="EC" id="2.7.7.60" evidence="7"/>
<dbReference type="InterPro" id="IPR050088">
    <property type="entry name" value="IspD/TarI_cytidylyltransf_bact"/>
</dbReference>
<dbReference type="PROSITE" id="PS01295">
    <property type="entry name" value="ISPD"/>
    <property type="match status" value="1"/>
</dbReference>
<dbReference type="Gene3D" id="3.90.550.10">
    <property type="entry name" value="Spore Coat Polysaccharide Biosynthesis Protein SpsA, Chain A"/>
    <property type="match status" value="1"/>
</dbReference>
<comment type="similarity">
    <text evidence="3 7">Belongs to the IspD/TarI cytidylyltransferase family. IspD subfamily.</text>
</comment>
<comment type="caution">
    <text evidence="8">The sequence shown here is derived from an EMBL/GenBank/DDBJ whole genome shotgun (WGS) entry which is preliminary data.</text>
</comment>
<evidence type="ECO:0000313" key="8">
    <source>
        <dbReference type="EMBL" id="MBK0393642.1"/>
    </source>
</evidence>
<dbReference type="EMBL" id="JAEDAO010000001">
    <property type="protein sequence ID" value="MBK0393642.1"/>
    <property type="molecule type" value="Genomic_DNA"/>
</dbReference>
<dbReference type="Proteomes" id="UP000617041">
    <property type="component" value="Unassembled WGS sequence"/>
</dbReference>
<dbReference type="NCBIfam" id="TIGR00453">
    <property type="entry name" value="ispD"/>
    <property type="match status" value="1"/>
</dbReference>
<dbReference type="GO" id="GO:0019288">
    <property type="term" value="P:isopentenyl diphosphate biosynthetic process, methylerythritol 4-phosphate pathway"/>
    <property type="evidence" value="ECO:0007669"/>
    <property type="project" value="UniProtKB-UniRule"/>
</dbReference>
<dbReference type="Pfam" id="PF01128">
    <property type="entry name" value="IspD"/>
    <property type="match status" value="1"/>
</dbReference>
<accession>A0A934Q3N3</accession>
<keyword evidence="6 7" id="KW-0414">Isoprene biosynthesis</keyword>
<dbReference type="InterPro" id="IPR029044">
    <property type="entry name" value="Nucleotide-diphossugar_trans"/>
</dbReference>
<keyword evidence="5 7" id="KW-0548">Nucleotidyltransferase</keyword>
<dbReference type="FunFam" id="3.90.550.10:FF:000003">
    <property type="entry name" value="2-C-methyl-D-erythritol 4-phosphate cytidylyltransferase"/>
    <property type="match status" value="1"/>
</dbReference>